<keyword evidence="2" id="KW-1185">Reference proteome</keyword>
<gene>
    <name evidence="1" type="ORF">BJX63DRAFT_12476</name>
</gene>
<accession>A0ABR4HVK6</accession>
<name>A0ABR4HVK6_9EURO</name>
<evidence type="ECO:0000313" key="2">
    <source>
        <dbReference type="Proteomes" id="UP001610334"/>
    </source>
</evidence>
<comment type="caution">
    <text evidence="1">The sequence shown here is derived from an EMBL/GenBank/DDBJ whole genome shotgun (WGS) entry which is preliminary data.</text>
</comment>
<protein>
    <submittedName>
        <fullName evidence="1">Uncharacterized protein</fullName>
    </submittedName>
</protein>
<evidence type="ECO:0000313" key="1">
    <source>
        <dbReference type="EMBL" id="KAL2819526.1"/>
    </source>
</evidence>
<dbReference type="EMBL" id="JBFXLT010000010">
    <property type="protein sequence ID" value="KAL2819526.1"/>
    <property type="molecule type" value="Genomic_DNA"/>
</dbReference>
<sequence length="189" mass="21483">MERDLRLTGSLRGQSTNVEAPKGFELSNPWKVSLFVMASPYVSLRKPDACLRSRNACIRFTYPSCSFSSPTHRIFRFTNTQVSCGRTWFRPLLARILYLTSSAALITRLLRALRWAACCAPPGEVSIESVCIIPPIPITSPRYLFQLPCAVNICYGRSLFMCSSVRPHIQQWFHDRGLQLESKGNNYRC</sequence>
<dbReference type="Proteomes" id="UP001610334">
    <property type="component" value="Unassembled WGS sequence"/>
</dbReference>
<reference evidence="1 2" key="1">
    <citation type="submission" date="2024-07" db="EMBL/GenBank/DDBJ databases">
        <title>Section-level genome sequencing and comparative genomics of Aspergillus sections Usti and Cavernicolus.</title>
        <authorList>
            <consortium name="Lawrence Berkeley National Laboratory"/>
            <person name="Nybo J.L."/>
            <person name="Vesth T.C."/>
            <person name="Theobald S."/>
            <person name="Frisvad J.C."/>
            <person name="Larsen T.O."/>
            <person name="Kjaerboelling I."/>
            <person name="Rothschild-Mancinelli K."/>
            <person name="Lyhne E.K."/>
            <person name="Kogle M.E."/>
            <person name="Barry K."/>
            <person name="Clum A."/>
            <person name="Na H."/>
            <person name="Ledsgaard L."/>
            <person name="Lin J."/>
            <person name="Lipzen A."/>
            <person name="Kuo A."/>
            <person name="Riley R."/>
            <person name="Mondo S."/>
            <person name="Labutti K."/>
            <person name="Haridas S."/>
            <person name="Pangalinan J."/>
            <person name="Salamov A.A."/>
            <person name="Simmons B.A."/>
            <person name="Magnuson J.K."/>
            <person name="Chen J."/>
            <person name="Drula E."/>
            <person name="Henrissat B."/>
            <person name="Wiebenga A."/>
            <person name="Lubbers R.J."/>
            <person name="Gomes A.C."/>
            <person name="Makela M.R."/>
            <person name="Stajich J."/>
            <person name="Grigoriev I.V."/>
            <person name="Mortensen U.H."/>
            <person name="De Vries R.P."/>
            <person name="Baker S.E."/>
            <person name="Andersen M.R."/>
        </authorList>
    </citation>
    <scope>NUCLEOTIDE SEQUENCE [LARGE SCALE GENOMIC DNA]</scope>
    <source>
        <strain evidence="1 2">CBS 588.65</strain>
    </source>
</reference>
<organism evidence="1 2">
    <name type="scientific">Aspergillus granulosus</name>
    <dbReference type="NCBI Taxonomy" id="176169"/>
    <lineage>
        <taxon>Eukaryota</taxon>
        <taxon>Fungi</taxon>
        <taxon>Dikarya</taxon>
        <taxon>Ascomycota</taxon>
        <taxon>Pezizomycotina</taxon>
        <taxon>Eurotiomycetes</taxon>
        <taxon>Eurotiomycetidae</taxon>
        <taxon>Eurotiales</taxon>
        <taxon>Aspergillaceae</taxon>
        <taxon>Aspergillus</taxon>
        <taxon>Aspergillus subgen. Nidulantes</taxon>
    </lineage>
</organism>
<proteinExistence type="predicted"/>